<evidence type="ECO:0000313" key="2">
    <source>
        <dbReference type="Proteomes" id="UP000488956"/>
    </source>
</evidence>
<dbReference type="Proteomes" id="UP000488956">
    <property type="component" value="Unassembled WGS sequence"/>
</dbReference>
<accession>A0A6G0JYN2</accession>
<gene>
    <name evidence="1" type="ORF">PF010_g25845</name>
</gene>
<sequence>MDGGDLNETFTHARAVTFFLPRVGTAGSGVHRGEHASDRYDPAQQLDGDGDGLWQRCASALPQRALLLLHVTLQLLGSSKCRIERLFLTWEEEKIRCSKHKTSSLLGADEAWVGSHSGLARNVETALYVAPQLVPRRVMAESGHAVRLLA</sequence>
<dbReference type="AlphaFoldDB" id="A0A6G0JYN2"/>
<protein>
    <submittedName>
        <fullName evidence="1">Uncharacterized protein</fullName>
    </submittedName>
</protein>
<name>A0A6G0JYN2_9STRA</name>
<organism evidence="1 2">
    <name type="scientific">Phytophthora fragariae</name>
    <dbReference type="NCBI Taxonomy" id="53985"/>
    <lineage>
        <taxon>Eukaryota</taxon>
        <taxon>Sar</taxon>
        <taxon>Stramenopiles</taxon>
        <taxon>Oomycota</taxon>
        <taxon>Peronosporomycetes</taxon>
        <taxon>Peronosporales</taxon>
        <taxon>Peronosporaceae</taxon>
        <taxon>Phytophthora</taxon>
    </lineage>
</organism>
<dbReference type="EMBL" id="QXFX01003059">
    <property type="protein sequence ID" value="KAE9071516.1"/>
    <property type="molecule type" value="Genomic_DNA"/>
</dbReference>
<comment type="caution">
    <text evidence="1">The sequence shown here is derived from an EMBL/GenBank/DDBJ whole genome shotgun (WGS) entry which is preliminary data.</text>
</comment>
<evidence type="ECO:0000313" key="1">
    <source>
        <dbReference type="EMBL" id="KAE9071516.1"/>
    </source>
</evidence>
<proteinExistence type="predicted"/>
<reference evidence="1 2" key="1">
    <citation type="submission" date="2018-09" db="EMBL/GenBank/DDBJ databases">
        <title>Genomic investigation of the strawberry pathogen Phytophthora fragariae indicates pathogenicity is determined by transcriptional variation in three key races.</title>
        <authorList>
            <person name="Adams T.M."/>
            <person name="Armitage A.D."/>
            <person name="Sobczyk M.K."/>
            <person name="Bates H.J."/>
            <person name="Dunwell J.M."/>
            <person name="Nellist C.F."/>
            <person name="Harrison R.J."/>
        </authorList>
    </citation>
    <scope>NUCLEOTIDE SEQUENCE [LARGE SCALE GENOMIC DNA]</scope>
    <source>
        <strain evidence="1 2">ONT-3</strain>
    </source>
</reference>
<feature type="non-terminal residue" evidence="1">
    <location>
        <position position="150"/>
    </location>
</feature>